<name>A0AAV4U2X3_9ARAC</name>
<evidence type="ECO:0000313" key="2">
    <source>
        <dbReference type="EMBL" id="GIY52082.1"/>
    </source>
</evidence>
<dbReference type="EMBL" id="BPLQ01010629">
    <property type="protein sequence ID" value="GIY52082.1"/>
    <property type="molecule type" value="Genomic_DNA"/>
</dbReference>
<evidence type="ECO:0000313" key="3">
    <source>
        <dbReference type="Proteomes" id="UP001054837"/>
    </source>
</evidence>
<protein>
    <submittedName>
        <fullName evidence="2">Uncharacterized protein</fullName>
    </submittedName>
</protein>
<comment type="caution">
    <text evidence="2">The sequence shown here is derived from an EMBL/GenBank/DDBJ whole genome shotgun (WGS) entry which is preliminary data.</text>
</comment>
<feature type="region of interest" description="Disordered" evidence="1">
    <location>
        <begin position="144"/>
        <end position="166"/>
    </location>
</feature>
<gene>
    <name evidence="2" type="ORF">CDAR_611711</name>
</gene>
<organism evidence="2 3">
    <name type="scientific">Caerostris darwini</name>
    <dbReference type="NCBI Taxonomy" id="1538125"/>
    <lineage>
        <taxon>Eukaryota</taxon>
        <taxon>Metazoa</taxon>
        <taxon>Ecdysozoa</taxon>
        <taxon>Arthropoda</taxon>
        <taxon>Chelicerata</taxon>
        <taxon>Arachnida</taxon>
        <taxon>Araneae</taxon>
        <taxon>Araneomorphae</taxon>
        <taxon>Entelegynae</taxon>
        <taxon>Araneoidea</taxon>
        <taxon>Araneidae</taxon>
        <taxon>Caerostris</taxon>
    </lineage>
</organism>
<accession>A0AAV4U2X3</accession>
<evidence type="ECO:0000256" key="1">
    <source>
        <dbReference type="SAM" id="MobiDB-lite"/>
    </source>
</evidence>
<dbReference type="AlphaFoldDB" id="A0AAV4U2X3"/>
<dbReference type="Proteomes" id="UP001054837">
    <property type="component" value="Unassembled WGS sequence"/>
</dbReference>
<proteinExistence type="predicted"/>
<reference evidence="2 3" key="1">
    <citation type="submission" date="2021-06" db="EMBL/GenBank/DDBJ databases">
        <title>Caerostris darwini draft genome.</title>
        <authorList>
            <person name="Kono N."/>
            <person name="Arakawa K."/>
        </authorList>
    </citation>
    <scope>NUCLEOTIDE SEQUENCE [LARGE SCALE GENOMIC DNA]</scope>
</reference>
<sequence>MSSQFFSLYVNDSPLFLTVKKAPTFTNPLHPFDSLPLVLRQNEFFIALPNNRHVGRNAPRWAHSLGEGEGGKAVIPREAHAPPLTRTRVKLQCSPKSWKNAISFSDGRKKVLKSIKFRQLFKNSEQRSCYRPSRGWQTRSINSRSAVKRQLGGRAERKRRGKRTKSDLCHFKHKGFVALSNVWKVLSGPSSTWNH</sequence>
<keyword evidence="3" id="KW-1185">Reference proteome</keyword>